<accession>A0A9P5PMM1</accession>
<dbReference type="InterPro" id="IPR032675">
    <property type="entry name" value="LRR_dom_sf"/>
</dbReference>
<evidence type="ECO:0000313" key="2">
    <source>
        <dbReference type="Proteomes" id="UP000772434"/>
    </source>
</evidence>
<proteinExistence type="predicted"/>
<keyword evidence="2" id="KW-1185">Reference proteome</keyword>
<dbReference type="SUPFAM" id="SSF52047">
    <property type="entry name" value="RNI-like"/>
    <property type="match status" value="1"/>
</dbReference>
<dbReference type="EMBL" id="JADNRY010000095">
    <property type="protein sequence ID" value="KAF9065932.1"/>
    <property type="molecule type" value="Genomic_DNA"/>
</dbReference>
<comment type="caution">
    <text evidence="1">The sequence shown here is derived from an EMBL/GenBank/DDBJ whole genome shotgun (WGS) entry which is preliminary data.</text>
</comment>
<protein>
    <submittedName>
        <fullName evidence="1">Uncharacterized protein</fullName>
    </submittedName>
</protein>
<organism evidence="1 2">
    <name type="scientific">Rhodocollybia butyracea</name>
    <dbReference type="NCBI Taxonomy" id="206335"/>
    <lineage>
        <taxon>Eukaryota</taxon>
        <taxon>Fungi</taxon>
        <taxon>Dikarya</taxon>
        <taxon>Basidiomycota</taxon>
        <taxon>Agaricomycotina</taxon>
        <taxon>Agaricomycetes</taxon>
        <taxon>Agaricomycetidae</taxon>
        <taxon>Agaricales</taxon>
        <taxon>Marasmiineae</taxon>
        <taxon>Omphalotaceae</taxon>
        <taxon>Rhodocollybia</taxon>
    </lineage>
</organism>
<dbReference type="Proteomes" id="UP000772434">
    <property type="component" value="Unassembled WGS sequence"/>
</dbReference>
<name>A0A9P5PMM1_9AGAR</name>
<reference evidence="1" key="1">
    <citation type="submission" date="2020-11" db="EMBL/GenBank/DDBJ databases">
        <authorList>
            <consortium name="DOE Joint Genome Institute"/>
            <person name="Ahrendt S."/>
            <person name="Riley R."/>
            <person name="Andreopoulos W."/>
            <person name="Labutti K."/>
            <person name="Pangilinan J."/>
            <person name="Ruiz-Duenas F.J."/>
            <person name="Barrasa J.M."/>
            <person name="Sanchez-Garcia M."/>
            <person name="Camarero S."/>
            <person name="Miyauchi S."/>
            <person name="Serrano A."/>
            <person name="Linde D."/>
            <person name="Babiker R."/>
            <person name="Drula E."/>
            <person name="Ayuso-Fernandez I."/>
            <person name="Pacheco R."/>
            <person name="Padilla G."/>
            <person name="Ferreira P."/>
            <person name="Barriuso J."/>
            <person name="Kellner H."/>
            <person name="Castanera R."/>
            <person name="Alfaro M."/>
            <person name="Ramirez L."/>
            <person name="Pisabarro A.G."/>
            <person name="Kuo A."/>
            <person name="Tritt A."/>
            <person name="Lipzen A."/>
            <person name="He G."/>
            <person name="Yan M."/>
            <person name="Ng V."/>
            <person name="Cullen D."/>
            <person name="Martin F."/>
            <person name="Rosso M.-N."/>
            <person name="Henrissat B."/>
            <person name="Hibbett D."/>
            <person name="Martinez A.T."/>
            <person name="Grigoriev I.V."/>
        </authorList>
    </citation>
    <scope>NUCLEOTIDE SEQUENCE</scope>
    <source>
        <strain evidence="1">AH 40177</strain>
    </source>
</reference>
<sequence>MFPSFNGAFGDLLWEAYRLRCWSLTLTGIIPFTQDCFKFAPLINTSLFYLTVDAAFLLSRAQRRWLVEFLNASKAISIILASGSEGWTHILPKLRVPSLTEITFLEKPAGTPSPIEILADFCNQHPNLRRIDCGPYQFRTSLTSKLGCQYPLSRLQVLRASVSQLLYFVSDPSHLCNLEVIEIQWPEFDDDLASMSSHSSTEIWHLFACLCYRSSIRELTLPANFPGLEKDVLSETKSSLTSRFPYLTRLQFREFDSLVEPSREHFLKWVFKVFPSLKTLELAYMGWDAKQTSCFARTVAKELPSIENLTLEYETRKVEEWTLVQLEEPPSPVKHNLREYKDG</sequence>
<gene>
    <name evidence="1" type="ORF">BDP27DRAFT_1424321</name>
</gene>
<dbReference type="AlphaFoldDB" id="A0A9P5PMM1"/>
<dbReference type="Gene3D" id="3.80.10.10">
    <property type="entry name" value="Ribonuclease Inhibitor"/>
    <property type="match status" value="1"/>
</dbReference>
<evidence type="ECO:0000313" key="1">
    <source>
        <dbReference type="EMBL" id="KAF9065932.1"/>
    </source>
</evidence>